<feature type="active site" evidence="6">
    <location>
        <position position="339"/>
    </location>
</feature>
<dbReference type="GO" id="GO:0006099">
    <property type="term" value="P:tricarboxylic acid cycle"/>
    <property type="evidence" value="ECO:0007669"/>
    <property type="project" value="UniProtKB-UniPathway"/>
</dbReference>
<dbReference type="PRINTS" id="PR00143">
    <property type="entry name" value="CITRTSNTHASE"/>
</dbReference>
<dbReference type="GO" id="GO:0036440">
    <property type="term" value="F:citrate synthase activity"/>
    <property type="evidence" value="ECO:0007669"/>
    <property type="project" value="UniProtKB-EC"/>
</dbReference>
<dbReference type="NCBIfam" id="NF010635">
    <property type="entry name" value="PRK14032.1"/>
    <property type="match status" value="1"/>
</dbReference>
<keyword evidence="8" id="KW-1185">Reference proteome</keyword>
<dbReference type="PANTHER" id="PTHR11739">
    <property type="entry name" value="CITRATE SYNTHASE"/>
    <property type="match status" value="1"/>
</dbReference>
<evidence type="ECO:0000256" key="1">
    <source>
        <dbReference type="ARBA" id="ARBA00005163"/>
    </source>
</evidence>
<protein>
    <recommendedName>
        <fullName evidence="5">Citrate synthase</fullName>
    </recommendedName>
</protein>
<organism evidence="7 8">
    <name type="scientific">Clostridium colicanis DSM 13634</name>
    <dbReference type="NCBI Taxonomy" id="1121305"/>
    <lineage>
        <taxon>Bacteria</taxon>
        <taxon>Bacillati</taxon>
        <taxon>Bacillota</taxon>
        <taxon>Clostridia</taxon>
        <taxon>Eubacteriales</taxon>
        <taxon>Clostridiaceae</taxon>
        <taxon>Clostridium</taxon>
    </lineage>
</organism>
<sequence length="459" mass="52181">MVKTFNHGIFEDKAFTDNMINELSKIAEKNNIINPEFYKRYDVKRGLRNENGTGVLVGLTKIGNVHGYTVKDGQRLPDEGKLTYRGIDLEAIVEGFQSENRFGFEETCYLLLFGELPNKSCLEKFKKVLGNYRYLPDGFTEDMILKFPSNNIMNKLQRSILAAYSFDDNPDDTSIRNIVRQSIELIARIPTMVAYGYQAKAHYYDNQSLFIHSPRPDLGIAENILYMIRPDNYYTRTEAETLDLALVIHAEHGGGNNSAFATHVVSSTGTDTYSAIAAAVGSLKGPKHGGANIKVMEMMDDIKRNLKDWTNHNEIRNYLIKILNKEAFDGAGLIYGIGHAIYTLSDPRAKLLKKKALELAKEKGRIEEFNFYKNVEDISIKIFKELKGIDISANVDFYSGFVYDMLNIPCELYTPIFAISRIAGWCAHRIEQVASEPRIIRPAYKNVKDKETYIPIEKR</sequence>
<dbReference type="GO" id="GO:0005975">
    <property type="term" value="P:carbohydrate metabolic process"/>
    <property type="evidence" value="ECO:0007669"/>
    <property type="project" value="TreeGrafter"/>
</dbReference>
<evidence type="ECO:0000256" key="2">
    <source>
        <dbReference type="ARBA" id="ARBA00010566"/>
    </source>
</evidence>
<evidence type="ECO:0000256" key="3">
    <source>
        <dbReference type="ARBA" id="ARBA00022679"/>
    </source>
</evidence>
<evidence type="ECO:0000313" key="8">
    <source>
        <dbReference type="Proteomes" id="UP000075374"/>
    </source>
</evidence>
<dbReference type="RefSeq" id="WP_082787857.1">
    <property type="nucleotide sequence ID" value="NZ_LTBB01000006.1"/>
</dbReference>
<reference evidence="7 8" key="1">
    <citation type="submission" date="2016-02" db="EMBL/GenBank/DDBJ databases">
        <title>Genome sequence of Clostridium colicanis DSM 13634.</title>
        <authorList>
            <person name="Poehlein A."/>
            <person name="Daniel R."/>
        </authorList>
    </citation>
    <scope>NUCLEOTIDE SEQUENCE [LARGE SCALE GENOMIC DNA]</scope>
    <source>
        <strain evidence="7 8">DSM 13634</strain>
    </source>
</reference>
<dbReference type="InterPro" id="IPR016142">
    <property type="entry name" value="Citrate_synth-like_lrg_a-sub"/>
</dbReference>
<dbReference type="AlphaFoldDB" id="A0A151AMV6"/>
<accession>A0A151AMV6</accession>
<comment type="caution">
    <text evidence="7">The sequence shown here is derived from an EMBL/GenBank/DDBJ whole genome shotgun (WGS) entry which is preliminary data.</text>
</comment>
<evidence type="ECO:0000256" key="4">
    <source>
        <dbReference type="ARBA" id="ARBA00049288"/>
    </source>
</evidence>
<keyword evidence="7" id="KW-0012">Acyltransferase</keyword>
<dbReference type="EMBL" id="LTBB01000006">
    <property type="protein sequence ID" value="KYH28964.1"/>
    <property type="molecule type" value="Genomic_DNA"/>
</dbReference>
<dbReference type="CDD" id="cd06113">
    <property type="entry name" value="citrate_synt_like_1_2"/>
    <property type="match status" value="1"/>
</dbReference>
<dbReference type="SUPFAM" id="SSF48256">
    <property type="entry name" value="Citrate synthase"/>
    <property type="match status" value="1"/>
</dbReference>
<evidence type="ECO:0000313" key="7">
    <source>
        <dbReference type="EMBL" id="KYH28964.1"/>
    </source>
</evidence>
<comment type="catalytic activity">
    <reaction evidence="4">
        <text>oxaloacetate + acetyl-CoA + H2O = citrate + CoA + H(+)</text>
        <dbReference type="Rhea" id="RHEA:16845"/>
        <dbReference type="ChEBI" id="CHEBI:15377"/>
        <dbReference type="ChEBI" id="CHEBI:15378"/>
        <dbReference type="ChEBI" id="CHEBI:16452"/>
        <dbReference type="ChEBI" id="CHEBI:16947"/>
        <dbReference type="ChEBI" id="CHEBI:57287"/>
        <dbReference type="ChEBI" id="CHEBI:57288"/>
        <dbReference type="EC" id="2.3.3.16"/>
    </reaction>
</comment>
<dbReference type="UniPathway" id="UPA00223"/>
<keyword evidence="3 5" id="KW-0808">Transferase</keyword>
<dbReference type="Proteomes" id="UP000075374">
    <property type="component" value="Unassembled WGS sequence"/>
</dbReference>
<comment type="pathway">
    <text evidence="1">Carbohydrate metabolism; tricarboxylic acid cycle.</text>
</comment>
<gene>
    <name evidence="7" type="primary">citZ</name>
    <name evidence="7" type="ORF">CLCOL_14040</name>
</gene>
<feature type="active site" evidence="6">
    <location>
        <position position="396"/>
    </location>
</feature>
<dbReference type="InterPro" id="IPR016143">
    <property type="entry name" value="Citrate_synth-like_sm_a-sub"/>
</dbReference>
<proteinExistence type="inferred from homology"/>
<dbReference type="Gene3D" id="1.10.580.10">
    <property type="entry name" value="Citrate Synthase, domain 1"/>
    <property type="match status" value="1"/>
</dbReference>
<dbReference type="GO" id="GO:0005829">
    <property type="term" value="C:cytosol"/>
    <property type="evidence" value="ECO:0007669"/>
    <property type="project" value="TreeGrafter"/>
</dbReference>
<dbReference type="Pfam" id="PF00285">
    <property type="entry name" value="Citrate_synt"/>
    <property type="match status" value="1"/>
</dbReference>
<comment type="similarity">
    <text evidence="2 5">Belongs to the citrate synthase family.</text>
</comment>
<name>A0A151AMV6_9CLOT</name>
<evidence type="ECO:0000256" key="5">
    <source>
        <dbReference type="PIRNR" id="PIRNR001369"/>
    </source>
</evidence>
<dbReference type="PIRSF" id="PIRSF001369">
    <property type="entry name" value="Citrate_synth"/>
    <property type="match status" value="1"/>
</dbReference>
<dbReference type="PATRIC" id="fig|1121305.3.peg.1409"/>
<dbReference type="InterPro" id="IPR036969">
    <property type="entry name" value="Citrate_synthase_sf"/>
</dbReference>
<evidence type="ECO:0000256" key="6">
    <source>
        <dbReference type="PIRSR" id="PIRSR001369-1"/>
    </source>
</evidence>
<dbReference type="InterPro" id="IPR002020">
    <property type="entry name" value="Citrate_synthase"/>
</dbReference>
<dbReference type="Gene3D" id="1.10.230.10">
    <property type="entry name" value="Cytochrome P450-Terp, domain 2"/>
    <property type="match status" value="1"/>
</dbReference>
<dbReference type="PANTHER" id="PTHR11739:SF4">
    <property type="entry name" value="CITRATE SYNTHASE, PEROXISOMAL"/>
    <property type="match status" value="1"/>
</dbReference>
<dbReference type="STRING" id="1121305.CLCOL_14040"/>
<dbReference type="InterPro" id="IPR024176">
    <property type="entry name" value="Citrate_synthase_bac-typ"/>
</dbReference>